<organism evidence="2 3">
    <name type="scientific">Zobellia barbeyronii</name>
    <dbReference type="NCBI Taxonomy" id="2748009"/>
    <lineage>
        <taxon>Bacteria</taxon>
        <taxon>Pseudomonadati</taxon>
        <taxon>Bacteroidota</taxon>
        <taxon>Flavobacteriia</taxon>
        <taxon>Flavobacteriales</taxon>
        <taxon>Flavobacteriaceae</taxon>
        <taxon>Zobellia</taxon>
    </lineage>
</organism>
<evidence type="ECO:0000313" key="2">
    <source>
        <dbReference type="EMBL" id="MBT2161254.1"/>
    </source>
</evidence>
<reference evidence="3" key="1">
    <citation type="submission" date="2023-07" db="EMBL/GenBank/DDBJ databases">
        <title>Zobellia barbeyronii sp. nov., a new marine flavobacterium, isolated from green and red algae.</title>
        <authorList>
            <person name="Nedashkovskaya O.I."/>
            <person name="Otstavnykh N."/>
            <person name="Zhukova N."/>
            <person name="Guzev K."/>
            <person name="Chausova V."/>
            <person name="Tekutyeva L."/>
            <person name="Mikhailov V."/>
            <person name="Isaeva M."/>
        </authorList>
    </citation>
    <scope>NUCLEOTIDE SEQUENCE [LARGE SCALE GENOMIC DNA]</scope>
    <source>
        <strain evidence="3">KMM 6746</strain>
    </source>
</reference>
<protein>
    <recommendedName>
        <fullName evidence="4">DUF3575 domain-containing protein</fullName>
    </recommendedName>
</protein>
<comment type="caution">
    <text evidence="2">The sequence shown here is derived from an EMBL/GenBank/DDBJ whole genome shotgun (WGS) entry which is preliminary data.</text>
</comment>
<name>A0ABS5WCW3_9FLAO</name>
<sequence>MKNSIISVLILLMFCSASNAQLVDRSINGIQTGLLGIWWHNESKLVHRWALRTEVGYAAPTYERNVYRAEATRSHNYFYPVFQPVLTFEPRWYYNSRKRIGNSNNTFHNSGNYVTIAFQYYPKFLAYSPSGNSEEPLVFDGEEPNGGLFITPTWGMRRNINYRWNFEIGAGLGFDILETQKRKTVKEAGHMGNDFVFNVHLRIGYKYGMKE</sequence>
<feature type="signal peptide" evidence="1">
    <location>
        <begin position="1"/>
        <end position="20"/>
    </location>
</feature>
<evidence type="ECO:0008006" key="4">
    <source>
        <dbReference type="Google" id="ProtNLM"/>
    </source>
</evidence>
<feature type="chain" id="PRO_5046898213" description="DUF3575 domain-containing protein" evidence="1">
    <location>
        <begin position="21"/>
        <end position="211"/>
    </location>
</feature>
<dbReference type="EMBL" id="JACATN010000002">
    <property type="protein sequence ID" value="MBT2161254.1"/>
    <property type="molecule type" value="Genomic_DNA"/>
</dbReference>
<evidence type="ECO:0000313" key="3">
    <source>
        <dbReference type="Proteomes" id="UP000740413"/>
    </source>
</evidence>
<gene>
    <name evidence="2" type="ORF">HW347_08240</name>
</gene>
<dbReference type="RefSeq" id="WP_214611396.1">
    <property type="nucleotide sequence ID" value="NZ_JACATN010000002.1"/>
</dbReference>
<dbReference type="Proteomes" id="UP000740413">
    <property type="component" value="Unassembled WGS sequence"/>
</dbReference>
<keyword evidence="1" id="KW-0732">Signal</keyword>
<accession>A0ABS5WCW3</accession>
<keyword evidence="3" id="KW-1185">Reference proteome</keyword>
<evidence type="ECO:0000256" key="1">
    <source>
        <dbReference type="SAM" id="SignalP"/>
    </source>
</evidence>
<proteinExistence type="predicted"/>